<evidence type="ECO:0000256" key="11">
    <source>
        <dbReference type="ARBA" id="ARBA00022833"/>
    </source>
</evidence>
<dbReference type="SMART" id="SM00502">
    <property type="entry name" value="BBC"/>
    <property type="match status" value="1"/>
</dbReference>
<keyword evidence="11" id="KW-0862">Zinc</keyword>
<dbReference type="GO" id="GO:0061630">
    <property type="term" value="F:ubiquitin protein ligase activity"/>
    <property type="evidence" value="ECO:0007669"/>
    <property type="project" value="UniProtKB-EC"/>
</dbReference>
<dbReference type="EC" id="2.3.2.27" evidence="4"/>
<dbReference type="GO" id="GO:0003677">
    <property type="term" value="F:DNA binding"/>
    <property type="evidence" value="ECO:0007669"/>
    <property type="project" value="UniProtKB-KW"/>
</dbReference>
<dbReference type="PANTHER" id="PTHR45915">
    <property type="entry name" value="TRANSCRIPTION INTERMEDIARY FACTOR"/>
    <property type="match status" value="1"/>
</dbReference>
<dbReference type="Gene3D" id="3.30.160.60">
    <property type="entry name" value="Classic Zinc Finger"/>
    <property type="match status" value="1"/>
</dbReference>
<dbReference type="CDD" id="cd19847">
    <property type="entry name" value="Bbox1_TIF1g_C-VI"/>
    <property type="match status" value="1"/>
</dbReference>
<feature type="compositionally biased region" description="Acidic residues" evidence="21">
    <location>
        <begin position="770"/>
        <end position="787"/>
    </location>
</feature>
<evidence type="ECO:0000256" key="6">
    <source>
        <dbReference type="ARBA" id="ARBA00022679"/>
    </source>
</evidence>
<evidence type="ECO:0000256" key="5">
    <source>
        <dbReference type="ARBA" id="ARBA00022491"/>
    </source>
</evidence>
<dbReference type="InterPro" id="IPR001487">
    <property type="entry name" value="Bromodomain"/>
</dbReference>
<dbReference type="Gene3D" id="3.30.40.10">
    <property type="entry name" value="Zinc/RING finger domain, C3HC4 (zinc finger)"/>
    <property type="match status" value="1"/>
</dbReference>
<evidence type="ECO:0000259" key="22">
    <source>
        <dbReference type="PROSITE" id="PS50014"/>
    </source>
</evidence>
<evidence type="ECO:0000256" key="17">
    <source>
        <dbReference type="ARBA" id="ARBA00023242"/>
    </source>
</evidence>
<evidence type="ECO:0000313" key="26">
    <source>
        <dbReference type="Proteomes" id="UP000016665"/>
    </source>
</evidence>
<dbReference type="InterPro" id="IPR019787">
    <property type="entry name" value="Znf_PHD-finger"/>
</dbReference>
<dbReference type="PRINTS" id="PR00503">
    <property type="entry name" value="BROMODOMAIN"/>
</dbReference>
<keyword evidence="26" id="KW-1185">Reference proteome</keyword>
<dbReference type="Ensembl" id="ENSFALT00000041399.1">
    <property type="protein sequence ID" value="ENSFALP00000023208.1"/>
    <property type="gene ID" value="ENSFALG00000003445.2"/>
</dbReference>
<evidence type="ECO:0000256" key="8">
    <source>
        <dbReference type="ARBA" id="ARBA00022737"/>
    </source>
</evidence>
<dbReference type="InterPro" id="IPR011011">
    <property type="entry name" value="Znf_FYVE_PHD"/>
</dbReference>
<accession>A0A803VKF2</accession>
<dbReference type="PROSITE" id="PS50016">
    <property type="entry name" value="ZF_PHD_2"/>
    <property type="match status" value="1"/>
</dbReference>
<dbReference type="PROSITE" id="PS50014">
    <property type="entry name" value="BROMODOMAIN_2"/>
    <property type="match status" value="1"/>
</dbReference>
<dbReference type="Gene3D" id="4.10.830.40">
    <property type="match status" value="1"/>
</dbReference>
<evidence type="ECO:0000256" key="9">
    <source>
        <dbReference type="ARBA" id="ARBA00022771"/>
    </source>
</evidence>
<protein>
    <recommendedName>
        <fullName evidence="4">RING-type E3 ubiquitin transferase</fullName>
        <ecNumber evidence="4">2.3.2.27</ecNumber>
    </recommendedName>
</protein>
<proteinExistence type="predicted"/>
<dbReference type="InterPro" id="IPR019786">
    <property type="entry name" value="Zinc_finger_PHD-type_CS"/>
</dbReference>
<evidence type="ECO:0000259" key="23">
    <source>
        <dbReference type="PROSITE" id="PS50016"/>
    </source>
</evidence>
<keyword evidence="14 19" id="KW-0103">Bromodomain</keyword>
<dbReference type="FunFam" id="1.20.920.10:FF:000024">
    <property type="entry name" value="Transcription intermediary factor 1-alpha"/>
    <property type="match status" value="1"/>
</dbReference>
<reference evidence="25" key="2">
    <citation type="submission" date="2025-08" db="UniProtKB">
        <authorList>
            <consortium name="Ensembl"/>
        </authorList>
    </citation>
    <scope>IDENTIFICATION</scope>
</reference>
<dbReference type="PROSITE" id="PS01359">
    <property type="entry name" value="ZF_PHD_1"/>
    <property type="match status" value="1"/>
</dbReference>
<reference evidence="25" key="3">
    <citation type="submission" date="2025-09" db="UniProtKB">
        <authorList>
            <consortium name="Ensembl"/>
        </authorList>
    </citation>
    <scope>IDENTIFICATION</scope>
</reference>
<dbReference type="GeneTree" id="ENSGT00940000156361"/>
<keyword evidence="8" id="KW-0677">Repeat</keyword>
<name>A0A803VKF2_FICAL</name>
<dbReference type="SMART" id="SM00336">
    <property type="entry name" value="BBOX"/>
    <property type="match status" value="2"/>
</dbReference>
<dbReference type="SUPFAM" id="SSF57845">
    <property type="entry name" value="B-box zinc-binding domain"/>
    <property type="match status" value="1"/>
</dbReference>
<keyword evidence="17" id="KW-0539">Nucleus</keyword>
<dbReference type="Gene3D" id="1.20.920.10">
    <property type="entry name" value="Bromodomain-like"/>
    <property type="match status" value="1"/>
</dbReference>
<dbReference type="GO" id="GO:0008270">
    <property type="term" value="F:zinc ion binding"/>
    <property type="evidence" value="ECO:0007669"/>
    <property type="project" value="UniProtKB-KW"/>
</dbReference>
<evidence type="ECO:0000256" key="12">
    <source>
        <dbReference type="ARBA" id="ARBA00023015"/>
    </source>
</evidence>
<dbReference type="SUPFAM" id="SSF47370">
    <property type="entry name" value="Bromodomain"/>
    <property type="match status" value="1"/>
</dbReference>
<keyword evidence="15" id="KW-0238">DNA-binding</keyword>
<keyword evidence="12" id="KW-0805">Transcription regulation</keyword>
<keyword evidence="10" id="KW-0833">Ubl conjugation pathway</keyword>
<keyword evidence="9 18" id="KW-0863">Zinc-finger</keyword>
<keyword evidence="13 20" id="KW-0175">Coiled coil</keyword>
<evidence type="ECO:0000256" key="7">
    <source>
        <dbReference type="ARBA" id="ARBA00022723"/>
    </source>
</evidence>
<organism evidence="25 26">
    <name type="scientific">Ficedula albicollis</name>
    <name type="common">Collared flycatcher</name>
    <name type="synonym">Muscicapa albicollis</name>
    <dbReference type="NCBI Taxonomy" id="59894"/>
    <lineage>
        <taxon>Eukaryota</taxon>
        <taxon>Metazoa</taxon>
        <taxon>Chordata</taxon>
        <taxon>Craniata</taxon>
        <taxon>Vertebrata</taxon>
        <taxon>Euteleostomi</taxon>
        <taxon>Archelosauria</taxon>
        <taxon>Archosauria</taxon>
        <taxon>Dinosauria</taxon>
        <taxon>Saurischia</taxon>
        <taxon>Theropoda</taxon>
        <taxon>Coelurosauria</taxon>
        <taxon>Aves</taxon>
        <taxon>Neognathae</taxon>
        <taxon>Neoaves</taxon>
        <taxon>Telluraves</taxon>
        <taxon>Australaves</taxon>
        <taxon>Passeriformes</taxon>
        <taxon>Muscicapidae</taxon>
        <taxon>Ficedula</taxon>
    </lineage>
</organism>
<feature type="domain" description="B box-type" evidence="24">
    <location>
        <begin position="147"/>
        <end position="188"/>
    </location>
</feature>
<evidence type="ECO:0000256" key="2">
    <source>
        <dbReference type="ARBA" id="ARBA00004123"/>
    </source>
</evidence>
<dbReference type="CDD" id="cd05502">
    <property type="entry name" value="Bromo_tif1_like"/>
    <property type="match status" value="1"/>
</dbReference>
<keyword evidence="6" id="KW-0808">Transferase</keyword>
<evidence type="ECO:0000256" key="21">
    <source>
        <dbReference type="SAM" id="MobiDB-lite"/>
    </source>
</evidence>
<gene>
    <name evidence="25" type="primary">TRIM33</name>
</gene>
<evidence type="ECO:0000259" key="24">
    <source>
        <dbReference type="PROSITE" id="PS50119"/>
    </source>
</evidence>
<feature type="region of interest" description="Disordered" evidence="21">
    <location>
        <begin position="540"/>
        <end position="579"/>
    </location>
</feature>
<dbReference type="GO" id="GO:0000785">
    <property type="term" value="C:chromatin"/>
    <property type="evidence" value="ECO:0007669"/>
    <property type="project" value="TreeGrafter"/>
</dbReference>
<evidence type="ECO:0000256" key="14">
    <source>
        <dbReference type="ARBA" id="ARBA00023117"/>
    </source>
</evidence>
<feature type="coiled-coil region" evidence="20">
    <location>
        <begin position="185"/>
        <end position="237"/>
    </location>
</feature>
<dbReference type="PROSITE" id="PS50119">
    <property type="entry name" value="ZF_BBOX"/>
    <property type="match status" value="2"/>
</dbReference>
<evidence type="ECO:0000256" key="20">
    <source>
        <dbReference type="SAM" id="Coils"/>
    </source>
</evidence>
<feature type="region of interest" description="Disordered" evidence="21">
    <location>
        <begin position="766"/>
        <end position="805"/>
    </location>
</feature>
<dbReference type="SMART" id="SM00297">
    <property type="entry name" value="BROMO"/>
    <property type="match status" value="1"/>
</dbReference>
<feature type="compositionally biased region" description="Basic and acidic residues" evidence="21">
    <location>
        <begin position="796"/>
        <end position="805"/>
    </location>
</feature>
<comment type="subcellular location">
    <subcellularLocation>
        <location evidence="2">Nucleus</location>
    </subcellularLocation>
</comment>
<evidence type="ECO:0000256" key="4">
    <source>
        <dbReference type="ARBA" id="ARBA00012483"/>
    </source>
</evidence>
<dbReference type="InterPro" id="IPR000315">
    <property type="entry name" value="Znf_B-box"/>
</dbReference>
<reference evidence="25 26" key="1">
    <citation type="journal article" date="2012" name="Nature">
        <title>The genomic landscape of species divergence in Ficedula flycatchers.</title>
        <authorList>
            <person name="Ellegren H."/>
            <person name="Smeds L."/>
            <person name="Burri R."/>
            <person name="Olason P.I."/>
            <person name="Backstrom N."/>
            <person name="Kawakami T."/>
            <person name="Kunstner A."/>
            <person name="Makinen H."/>
            <person name="Nadachowska-Brzyska K."/>
            <person name="Qvarnstrom A."/>
            <person name="Uebbing S."/>
            <person name="Wolf J.B."/>
        </authorList>
    </citation>
    <scope>NUCLEOTIDE SEQUENCE [LARGE SCALE GENOMIC DNA]</scope>
</reference>
<dbReference type="Pfam" id="PF00439">
    <property type="entry name" value="Bromodomain"/>
    <property type="match status" value="1"/>
</dbReference>
<evidence type="ECO:0000256" key="3">
    <source>
        <dbReference type="ARBA" id="ARBA00004906"/>
    </source>
</evidence>
<evidence type="ECO:0000256" key="15">
    <source>
        <dbReference type="ARBA" id="ARBA00023125"/>
    </source>
</evidence>
<keyword evidence="7" id="KW-0479">Metal-binding</keyword>
<comment type="pathway">
    <text evidence="3">Protein modification; protein ubiquitination.</text>
</comment>
<dbReference type="PANTHER" id="PTHR45915:SF3">
    <property type="entry name" value="E3 UBIQUITIN-PROTEIN LIGASE TRIM33"/>
    <property type="match status" value="1"/>
</dbReference>
<dbReference type="SUPFAM" id="SSF57903">
    <property type="entry name" value="FYVE/PHD zinc finger"/>
    <property type="match status" value="1"/>
</dbReference>
<dbReference type="InterPro" id="IPR036427">
    <property type="entry name" value="Bromodomain-like_sf"/>
</dbReference>
<dbReference type="InterPro" id="IPR001965">
    <property type="entry name" value="Znf_PHD"/>
</dbReference>
<sequence length="805" mass="90254">MLVFYCFVCLSDFMEIDIRNLPGLPGRTLGHATVLMGEFFALKAVLLCFSVGVIRCPICRQECRQIDLVDNYFVKDTSEAPSSSDEKSEQVCTSCEDNASAVGFCVECGEWLCKTCIEAHQRVKFTKDHMIRKKEDVSSEAVGASGQRPVFCPVHKQEQLKLFCETCDRLTCRDCQLLEHKEHRYQFLEEAFQNQKGAIENLLAKLLEKKNYVNFAAAQVQNRIKEVNETNKRVEQEIKVAIFTLINEINKKGKSLLQHLENVTKERQMKLIQQQNDITGLSRQVKHVMNFTNWAIASGSSTALLYSKRLITFQLRHILKARCDPVPAANGAIRFHCDPTFWAKNVVNLGNLVIENKPTPSYTPNVVVGQTPPGTNHINKAPGQINLAQLRLQHMQQQVYAQKHQQLQQMRMAQPSASVPRQSSPQVLQQQVSPFGAVLSPCPSPPSVSPQHSNPGHAGPFPVVSVHNTTINPTSPTTATMASANRGPTSPSVSAIELIPSVTNPENLPSLPDIPPIQVSAAPPLSLGSLENHVKTEPADVSESCKQPGHSLVNGKSPVRSLMHRSARAAGESSNKDDDPNEDWCAVCQNGGDLLCCEKCPKVFHLTCHVPTLLSFPSGEWICTFCRDLSKPEVEYDCDNSQHSKKGKTAQGLSPVDQRKCERLLLYLYCHELSIEFQEPVPASIPNYYKIIKKPMDLSTVKKKLQKKHSQHYQTPEDFVADVRLIFKNCERFNEADSEVAQAGKAVALYFEDKLTELYSDRTFQPLPEFEQEEDDGEITEDSDEDFIQPRRKRLKSDERPVHIK</sequence>
<evidence type="ECO:0000256" key="13">
    <source>
        <dbReference type="ARBA" id="ARBA00023054"/>
    </source>
</evidence>
<evidence type="ECO:0000256" key="16">
    <source>
        <dbReference type="ARBA" id="ARBA00023163"/>
    </source>
</evidence>
<dbReference type="CDD" id="cd15624">
    <property type="entry name" value="PHD_TIF1gamma"/>
    <property type="match status" value="1"/>
</dbReference>
<feature type="domain" description="Bromo" evidence="22">
    <location>
        <begin position="669"/>
        <end position="741"/>
    </location>
</feature>
<dbReference type="FunFam" id="3.30.40.10:FF:000123">
    <property type="entry name" value="E3 ubiquitin-protein ligase TRIM33"/>
    <property type="match status" value="1"/>
</dbReference>
<dbReference type="Pfam" id="PF00643">
    <property type="entry name" value="zf-B_box"/>
    <property type="match status" value="1"/>
</dbReference>
<dbReference type="InterPro" id="IPR013083">
    <property type="entry name" value="Znf_RING/FYVE/PHD"/>
</dbReference>
<evidence type="ECO:0000256" key="18">
    <source>
        <dbReference type="PROSITE-ProRule" id="PRU00024"/>
    </source>
</evidence>
<dbReference type="GO" id="GO:0031981">
    <property type="term" value="C:nuclear lumen"/>
    <property type="evidence" value="ECO:0007669"/>
    <property type="project" value="UniProtKB-ARBA"/>
</dbReference>
<dbReference type="InterPro" id="IPR003649">
    <property type="entry name" value="Bbox_C"/>
</dbReference>
<dbReference type="AlphaFoldDB" id="A0A803VKF2"/>
<keyword evidence="16" id="KW-0804">Transcription</keyword>
<evidence type="ECO:0000256" key="1">
    <source>
        <dbReference type="ARBA" id="ARBA00000900"/>
    </source>
</evidence>
<dbReference type="SMART" id="SM00249">
    <property type="entry name" value="PHD"/>
    <property type="match status" value="1"/>
</dbReference>
<evidence type="ECO:0000256" key="10">
    <source>
        <dbReference type="ARBA" id="ARBA00022786"/>
    </source>
</evidence>
<keyword evidence="5" id="KW-0678">Repressor</keyword>
<dbReference type="Proteomes" id="UP000016665">
    <property type="component" value="Chromosome 26"/>
</dbReference>
<dbReference type="Pfam" id="PF00628">
    <property type="entry name" value="PHD"/>
    <property type="match status" value="1"/>
</dbReference>
<feature type="domain" description="PHD-type" evidence="23">
    <location>
        <begin position="582"/>
        <end position="629"/>
    </location>
</feature>
<evidence type="ECO:0000256" key="19">
    <source>
        <dbReference type="PROSITE-ProRule" id="PRU00035"/>
    </source>
</evidence>
<comment type="catalytic activity">
    <reaction evidence="1">
        <text>S-ubiquitinyl-[E2 ubiquitin-conjugating enzyme]-L-cysteine + [acceptor protein]-L-lysine = [E2 ubiquitin-conjugating enzyme]-L-cysteine + N(6)-ubiquitinyl-[acceptor protein]-L-lysine.</text>
        <dbReference type="EC" id="2.3.2.27"/>
    </reaction>
</comment>
<evidence type="ECO:0000313" key="25">
    <source>
        <dbReference type="Ensembl" id="ENSFALP00000023208.1"/>
    </source>
</evidence>
<feature type="domain" description="B box-type" evidence="24">
    <location>
        <begin position="87"/>
        <end position="134"/>
    </location>
</feature>
<dbReference type="FunFam" id="3.30.160.60:FF:000074">
    <property type="entry name" value="Tripartite motif containing 66"/>
    <property type="match status" value="1"/>
</dbReference>